<dbReference type="Gene3D" id="2.60.40.4070">
    <property type="match status" value="1"/>
</dbReference>
<name>A0A1F5YCU2_9BACT</name>
<comment type="caution">
    <text evidence="1">The sequence shown here is derived from an EMBL/GenBank/DDBJ whole genome shotgun (WGS) entry which is preliminary data.</text>
</comment>
<evidence type="ECO:0000313" key="1">
    <source>
        <dbReference type="EMBL" id="OGF97953.1"/>
    </source>
</evidence>
<gene>
    <name evidence="1" type="ORF">A2Z86_07320</name>
</gene>
<reference evidence="1 2" key="1">
    <citation type="journal article" date="2016" name="Nat. Commun.">
        <title>Thousands of microbial genomes shed light on interconnected biogeochemical processes in an aquifer system.</title>
        <authorList>
            <person name="Anantharaman K."/>
            <person name="Brown C.T."/>
            <person name="Hug L.A."/>
            <person name="Sharon I."/>
            <person name="Castelle C.J."/>
            <person name="Probst A.J."/>
            <person name="Thomas B.C."/>
            <person name="Singh A."/>
            <person name="Wilkins M.J."/>
            <person name="Karaoz U."/>
            <person name="Brodie E.L."/>
            <person name="Williams K.H."/>
            <person name="Hubbard S.S."/>
            <person name="Banfield J.F."/>
        </authorList>
    </citation>
    <scope>NUCLEOTIDE SEQUENCE [LARGE SCALE GENOMIC DNA]</scope>
</reference>
<dbReference type="AlphaFoldDB" id="A0A1F5YCU2"/>
<proteinExistence type="predicted"/>
<dbReference type="EMBL" id="MFIV01000192">
    <property type="protein sequence ID" value="OGF97953.1"/>
    <property type="molecule type" value="Genomic_DNA"/>
</dbReference>
<organism evidence="1 2">
    <name type="scientific">Candidatus Glassbacteria bacterium GWA2_58_10</name>
    <dbReference type="NCBI Taxonomy" id="1817865"/>
    <lineage>
        <taxon>Bacteria</taxon>
        <taxon>Candidatus Glassiibacteriota</taxon>
    </lineage>
</organism>
<accession>A0A1F5YCU2</accession>
<protein>
    <submittedName>
        <fullName evidence="1">Uncharacterized protein</fullName>
    </submittedName>
</protein>
<evidence type="ECO:0000313" key="2">
    <source>
        <dbReference type="Proteomes" id="UP000176992"/>
    </source>
</evidence>
<sequence>MTFAALIGLLAAPLLAEKLESRVSQGNNIGMPVNLGWSQPFKTIGRTGQMQFPRGSGNYINWDRCSVVGACTRDFTGDGVPEDTIVTGSGGFDTDRYWASAFAYDYLAAAAAAGENVETESTRIDVSYVWSSLDEDNLANWPIEARQGQTASGAPVLHGAETICFHSGDVMRSYYGPQCGFYNMWSMYMLNFGESNNMIYNHIWMQNMTEYFKWNPTGSYAAIGLANPDGVKWHDYLILNNWRAMNYGGSSVGWMYHPARELTGIYGRTPTVPTFSPPEAPLVGFKMLRPAKFGDDEAVMISYQVSVGAEFGVSSVTSPWEGGPSYGVRWQIAMESLPSYFGGQMNPWTGQSMVAYPGLIGPENSRYDKWLWGGSSNSNYVGLYGQLHDMEPRDTTSFDFVWMFTHPGVKPFTAPTFDIANMDAQVIQDAFAPLEHYSEVAQIVFESGFQLPETPQAPLLTIIPGDRAVTITWPDVNVQTPDTYYYFLENNDLNPDNYYREYDFEGYRVYRSFVGPSDSHSELLADFNLSKSNLQFYYNDKLEDDVPLARLKNGQKVWYAVVPYDRNYDPTTGALISLPDPASGKTWNRPGASLYTVVPRSNANEFRTASIEGEVTYVPAYSTPVYEERAILNATRGIGSNNLGCVFTDPPQYLAPVAEVSAEIVNNERLTSPKTLTINASGTNNLYYFNNVRTQPNYSTLTFQLSDGSTAYDPSGEIPIHKRGAAIQVTFPVTGPMDASGATYGVKMAVNYLTSAGYEQFRGFSWGLDKGGYTGASLVSMSKGERPHWGWRACRAPYNPAITRSGRFTLTWRDAGGGNLTLEVKDATRGVDLAPVEYPDDYGWGFVTLAAQGQPFENLVESKFYVEMHNKVPKAQRSNKFVSSLPANNTEQFGIYFNGQLMNVTGLTSMPSPGTVFTYDQALGTWNEVGTVFTQVPDPPYPGDKWEIRIKPSTMNPDDIDLSKIKVVPNPYVGSSFLDLSPAHRRIEFINLPKECTIRIYTLSGNLVNVLNHISSSRQGWGNYTDWDRLTNSQPNVYEGWDNHSGTEPWNMRNRFGMTVASGLYFYHVTDYRGKTHTGSFYVIN</sequence>
<dbReference type="Proteomes" id="UP000176992">
    <property type="component" value="Unassembled WGS sequence"/>
</dbReference>